<keyword evidence="3" id="KW-1185">Reference proteome</keyword>
<gene>
    <name evidence="2" type="ORF">PECUL_23A054060</name>
</gene>
<evidence type="ECO:0000256" key="1">
    <source>
        <dbReference type="SAM" id="MobiDB-lite"/>
    </source>
</evidence>
<dbReference type="EMBL" id="OW240912">
    <property type="protein sequence ID" value="CAH2223903.1"/>
    <property type="molecule type" value="Genomic_DNA"/>
</dbReference>
<name>A0AAD1R5N7_PELCU</name>
<organism evidence="2 3">
    <name type="scientific">Pelobates cultripes</name>
    <name type="common">Western spadefoot toad</name>
    <dbReference type="NCBI Taxonomy" id="61616"/>
    <lineage>
        <taxon>Eukaryota</taxon>
        <taxon>Metazoa</taxon>
        <taxon>Chordata</taxon>
        <taxon>Craniata</taxon>
        <taxon>Vertebrata</taxon>
        <taxon>Euteleostomi</taxon>
        <taxon>Amphibia</taxon>
        <taxon>Batrachia</taxon>
        <taxon>Anura</taxon>
        <taxon>Pelobatoidea</taxon>
        <taxon>Pelobatidae</taxon>
        <taxon>Pelobates</taxon>
    </lineage>
</organism>
<evidence type="ECO:0000313" key="3">
    <source>
        <dbReference type="Proteomes" id="UP001295444"/>
    </source>
</evidence>
<accession>A0AAD1R5N7</accession>
<feature type="compositionally biased region" description="Polar residues" evidence="1">
    <location>
        <begin position="51"/>
        <end position="62"/>
    </location>
</feature>
<proteinExistence type="predicted"/>
<protein>
    <submittedName>
        <fullName evidence="2">Uncharacterized protein</fullName>
    </submittedName>
</protein>
<dbReference type="AlphaFoldDB" id="A0AAD1R5N7"/>
<sequence>TGPREPTTSLSLQRPIQHSVPYLPTVGTYVQRMHTDPEQTSVEPSEAEPNTKGSGTSLPGGT</sequence>
<feature type="region of interest" description="Disordered" evidence="1">
    <location>
        <begin position="32"/>
        <end position="62"/>
    </location>
</feature>
<evidence type="ECO:0000313" key="2">
    <source>
        <dbReference type="EMBL" id="CAH2223903.1"/>
    </source>
</evidence>
<dbReference type="Proteomes" id="UP001295444">
    <property type="component" value="Chromosome 01"/>
</dbReference>
<feature type="non-terminal residue" evidence="2">
    <location>
        <position position="1"/>
    </location>
</feature>
<reference evidence="2" key="1">
    <citation type="submission" date="2022-03" db="EMBL/GenBank/DDBJ databases">
        <authorList>
            <person name="Alioto T."/>
            <person name="Alioto T."/>
            <person name="Gomez Garrido J."/>
        </authorList>
    </citation>
    <scope>NUCLEOTIDE SEQUENCE</scope>
</reference>